<dbReference type="CDD" id="cd07377">
    <property type="entry name" value="WHTH_GntR"/>
    <property type="match status" value="1"/>
</dbReference>
<evidence type="ECO:0000259" key="5">
    <source>
        <dbReference type="PROSITE" id="PS50949"/>
    </source>
</evidence>
<sequence length="270" mass="29661">MAGRLGSSKRLGDDYLSLHGRVIEELRQAILSRRLKPGERLVEGRLADELGVSRNPVREAIRVLESEGLVEVTARRGASVVTMSDEEARETIEVRAVLEGQNARLAARRREESIIKRIAAVLKQGNEAVAGRRYDLLSDLNQQFHHELAEAGRNRVLADLLKRLRERTAMLFSPTDPVRQARTWDEHAAILRAIIAGDERAAATLAAEHVMRAGADFLSSLHVPDEGASLEAMSAKYGLPSGSNAAQGVAAKPARRSPQRSATRRKKTES</sequence>
<dbReference type="SMART" id="SM00895">
    <property type="entry name" value="FCD"/>
    <property type="match status" value="1"/>
</dbReference>
<dbReference type="SUPFAM" id="SSF46785">
    <property type="entry name" value="Winged helix' DNA-binding domain"/>
    <property type="match status" value="1"/>
</dbReference>
<keyword evidence="3" id="KW-0804">Transcription</keyword>
<dbReference type="EMBL" id="VKHP01000208">
    <property type="protein sequence ID" value="NEV00980.1"/>
    <property type="molecule type" value="Genomic_DNA"/>
</dbReference>
<keyword evidence="1" id="KW-0805">Transcription regulation</keyword>
<dbReference type="InterPro" id="IPR008920">
    <property type="entry name" value="TF_FadR/GntR_C"/>
</dbReference>
<dbReference type="PRINTS" id="PR00035">
    <property type="entry name" value="HTHGNTR"/>
</dbReference>
<dbReference type="PANTHER" id="PTHR43537:SF24">
    <property type="entry name" value="GLUCONATE OPERON TRANSCRIPTIONAL REPRESSOR"/>
    <property type="match status" value="1"/>
</dbReference>
<dbReference type="Proteomes" id="UP000468531">
    <property type="component" value="Unassembled WGS sequence"/>
</dbReference>
<feature type="domain" description="HTH gntR-type" evidence="5">
    <location>
        <begin position="16"/>
        <end position="83"/>
    </location>
</feature>
<dbReference type="InterPro" id="IPR011711">
    <property type="entry name" value="GntR_C"/>
</dbReference>
<dbReference type="RefSeq" id="WP_163160518.1">
    <property type="nucleotide sequence ID" value="NZ_VKHP01000208.1"/>
</dbReference>
<dbReference type="InterPro" id="IPR036388">
    <property type="entry name" value="WH-like_DNA-bd_sf"/>
</dbReference>
<dbReference type="GO" id="GO:0003677">
    <property type="term" value="F:DNA binding"/>
    <property type="evidence" value="ECO:0007669"/>
    <property type="project" value="UniProtKB-KW"/>
</dbReference>
<dbReference type="Gene3D" id="1.20.120.530">
    <property type="entry name" value="GntR ligand-binding domain-like"/>
    <property type="match status" value="1"/>
</dbReference>
<dbReference type="SUPFAM" id="SSF48008">
    <property type="entry name" value="GntR ligand-binding domain-like"/>
    <property type="match status" value="1"/>
</dbReference>
<feature type="region of interest" description="Disordered" evidence="4">
    <location>
        <begin position="241"/>
        <end position="270"/>
    </location>
</feature>
<keyword evidence="7" id="KW-1185">Reference proteome</keyword>
<dbReference type="AlphaFoldDB" id="A0A6P1BS41"/>
<dbReference type="Pfam" id="PF07729">
    <property type="entry name" value="FCD"/>
    <property type="match status" value="1"/>
</dbReference>
<dbReference type="PROSITE" id="PS50949">
    <property type="entry name" value="HTH_GNTR"/>
    <property type="match status" value="1"/>
</dbReference>
<dbReference type="InterPro" id="IPR000524">
    <property type="entry name" value="Tscrpt_reg_HTH_GntR"/>
</dbReference>
<evidence type="ECO:0000313" key="7">
    <source>
        <dbReference type="Proteomes" id="UP000468531"/>
    </source>
</evidence>
<dbReference type="Gene3D" id="1.10.10.10">
    <property type="entry name" value="Winged helix-like DNA-binding domain superfamily/Winged helix DNA-binding domain"/>
    <property type="match status" value="1"/>
</dbReference>
<dbReference type="GO" id="GO:0003700">
    <property type="term" value="F:DNA-binding transcription factor activity"/>
    <property type="evidence" value="ECO:0007669"/>
    <property type="project" value="InterPro"/>
</dbReference>
<protein>
    <submittedName>
        <fullName evidence="6">GntR family transcriptional regulator</fullName>
    </submittedName>
</protein>
<evidence type="ECO:0000256" key="1">
    <source>
        <dbReference type="ARBA" id="ARBA00023015"/>
    </source>
</evidence>
<evidence type="ECO:0000313" key="6">
    <source>
        <dbReference type="EMBL" id="NEV00980.1"/>
    </source>
</evidence>
<feature type="compositionally biased region" description="Basic residues" evidence="4">
    <location>
        <begin position="253"/>
        <end position="270"/>
    </location>
</feature>
<evidence type="ECO:0000256" key="4">
    <source>
        <dbReference type="SAM" id="MobiDB-lite"/>
    </source>
</evidence>
<proteinExistence type="predicted"/>
<dbReference type="SMART" id="SM00345">
    <property type="entry name" value="HTH_GNTR"/>
    <property type="match status" value="1"/>
</dbReference>
<name>A0A6P1BS41_9BRAD</name>
<dbReference type="Pfam" id="PF00392">
    <property type="entry name" value="GntR"/>
    <property type="match status" value="1"/>
</dbReference>
<organism evidence="6 7">
    <name type="scientific">Bradyrhizobium uaiense</name>
    <dbReference type="NCBI Taxonomy" id="2594946"/>
    <lineage>
        <taxon>Bacteria</taxon>
        <taxon>Pseudomonadati</taxon>
        <taxon>Pseudomonadota</taxon>
        <taxon>Alphaproteobacteria</taxon>
        <taxon>Hyphomicrobiales</taxon>
        <taxon>Nitrobacteraceae</taxon>
        <taxon>Bradyrhizobium</taxon>
    </lineage>
</organism>
<keyword evidence="2" id="KW-0238">DNA-binding</keyword>
<gene>
    <name evidence="6" type="ORF">FNJ47_35585</name>
</gene>
<reference evidence="6 7" key="1">
    <citation type="journal article" date="2020" name="Arch. Microbiol.">
        <title>Bradyrhizobium uaiense sp. nov., a new highly efficient cowpea symbiont.</title>
        <authorList>
            <person name="Cabral Michel D."/>
            <person name="Azarias Guimaraes A."/>
            <person name="Martins da Costa E."/>
            <person name="Soares de Carvalho T."/>
            <person name="Balsanelli E."/>
            <person name="Willems A."/>
            <person name="Maltempi de Souza E."/>
            <person name="de Souza Moreira F.M."/>
        </authorList>
    </citation>
    <scope>NUCLEOTIDE SEQUENCE [LARGE SCALE GENOMIC DNA]</scope>
    <source>
        <strain evidence="6 7">UFLA 03-164</strain>
    </source>
</reference>
<dbReference type="InterPro" id="IPR036390">
    <property type="entry name" value="WH_DNA-bd_sf"/>
</dbReference>
<accession>A0A6P1BS41</accession>
<evidence type="ECO:0000256" key="3">
    <source>
        <dbReference type="ARBA" id="ARBA00023163"/>
    </source>
</evidence>
<evidence type="ECO:0000256" key="2">
    <source>
        <dbReference type="ARBA" id="ARBA00023125"/>
    </source>
</evidence>
<dbReference type="PANTHER" id="PTHR43537">
    <property type="entry name" value="TRANSCRIPTIONAL REGULATOR, GNTR FAMILY"/>
    <property type="match status" value="1"/>
</dbReference>
<comment type="caution">
    <text evidence="6">The sequence shown here is derived from an EMBL/GenBank/DDBJ whole genome shotgun (WGS) entry which is preliminary data.</text>
</comment>